<protein>
    <submittedName>
        <fullName evidence="1">Heme-binding protein</fullName>
    </submittedName>
</protein>
<organism evidence="1 2">
    <name type="scientific">Nocardia vinacea</name>
    <dbReference type="NCBI Taxonomy" id="96468"/>
    <lineage>
        <taxon>Bacteria</taxon>
        <taxon>Bacillati</taxon>
        <taxon>Actinomycetota</taxon>
        <taxon>Actinomycetes</taxon>
        <taxon>Mycobacteriales</taxon>
        <taxon>Nocardiaceae</taxon>
        <taxon>Nocardia</taxon>
    </lineage>
</organism>
<dbReference type="PANTHER" id="PTHR34309">
    <property type="entry name" value="SLR1406 PROTEIN"/>
    <property type="match status" value="1"/>
</dbReference>
<accession>A0ABZ1YLJ0</accession>
<keyword evidence="2" id="KW-1185">Reference proteome</keyword>
<dbReference type="Gene3D" id="3.30.450.150">
    <property type="entry name" value="Haem-degrading domain"/>
    <property type="match status" value="1"/>
</dbReference>
<dbReference type="InterPro" id="IPR038084">
    <property type="entry name" value="PduO/GlcC-like_sf"/>
</dbReference>
<gene>
    <name evidence="1" type="ORF">OG563_33690</name>
</gene>
<evidence type="ECO:0000313" key="2">
    <source>
        <dbReference type="Proteomes" id="UP001432062"/>
    </source>
</evidence>
<reference evidence="1" key="1">
    <citation type="submission" date="2022-10" db="EMBL/GenBank/DDBJ databases">
        <title>The complete genomes of actinobacterial strains from the NBC collection.</title>
        <authorList>
            <person name="Joergensen T.S."/>
            <person name="Alvarez Arevalo M."/>
            <person name="Sterndorff E.B."/>
            <person name="Faurdal D."/>
            <person name="Vuksanovic O."/>
            <person name="Mourched A.-S."/>
            <person name="Charusanti P."/>
            <person name="Shaw S."/>
            <person name="Blin K."/>
            <person name="Weber T."/>
        </authorList>
    </citation>
    <scope>NUCLEOTIDE SEQUENCE</scope>
    <source>
        <strain evidence="1">NBC_01482</strain>
    </source>
</reference>
<dbReference type="InterPro" id="IPR052517">
    <property type="entry name" value="GlcG_carb_metab_protein"/>
</dbReference>
<name>A0ABZ1YLJ0_9NOCA</name>
<dbReference type="Proteomes" id="UP001432062">
    <property type="component" value="Chromosome"/>
</dbReference>
<dbReference type="Pfam" id="PF03928">
    <property type="entry name" value="HbpS-like"/>
    <property type="match status" value="1"/>
</dbReference>
<dbReference type="SUPFAM" id="SSF143744">
    <property type="entry name" value="GlcG-like"/>
    <property type="match status" value="1"/>
</dbReference>
<sequence>MNDTEPTTYERSTVSYETARRLLEAAVGAAREAGMPATIVVGDVVGEPVAIARTDGAGLLSMTVAAAKAWTAANAGASTEQVHSFIASDPAALACMPTVPRFSSVAGGLPITTGGGRVIGAIGVSGGTSAQDVAVARAALDGLGEL</sequence>
<dbReference type="RefSeq" id="WP_329406896.1">
    <property type="nucleotide sequence ID" value="NZ_CP109441.1"/>
</dbReference>
<dbReference type="InterPro" id="IPR005624">
    <property type="entry name" value="PduO/GlcC-like"/>
</dbReference>
<proteinExistence type="predicted"/>
<dbReference type="EMBL" id="CP109441">
    <property type="protein sequence ID" value="WUV44100.1"/>
    <property type="molecule type" value="Genomic_DNA"/>
</dbReference>
<dbReference type="PANTHER" id="PTHR34309:SF10">
    <property type="entry name" value="SLR1406 PROTEIN"/>
    <property type="match status" value="1"/>
</dbReference>
<evidence type="ECO:0000313" key="1">
    <source>
        <dbReference type="EMBL" id="WUV44100.1"/>
    </source>
</evidence>